<feature type="transmembrane region" description="Helical" evidence="2">
    <location>
        <begin position="100"/>
        <end position="121"/>
    </location>
</feature>
<dbReference type="PANTHER" id="PTHR34978">
    <property type="entry name" value="POSSIBLE SENSOR-TRANSDUCER PROTEIN BLAR"/>
    <property type="match status" value="1"/>
</dbReference>
<feature type="transmembrane region" description="Helical" evidence="2">
    <location>
        <begin position="6"/>
        <end position="24"/>
    </location>
</feature>
<feature type="domain" description="Peptidase M56" evidence="3">
    <location>
        <begin position="163"/>
        <end position="264"/>
    </location>
</feature>
<dbReference type="KEGG" id="pseg:D3H65_13785"/>
<dbReference type="CDD" id="cd07341">
    <property type="entry name" value="M56_BlaR1_MecR1_like"/>
    <property type="match status" value="1"/>
</dbReference>
<dbReference type="InterPro" id="IPR008756">
    <property type="entry name" value="Peptidase_M56"/>
</dbReference>
<feature type="transmembrane region" description="Helical" evidence="2">
    <location>
        <begin position="278"/>
        <end position="296"/>
    </location>
</feature>
<dbReference type="PANTHER" id="PTHR34978:SF3">
    <property type="entry name" value="SLR0241 PROTEIN"/>
    <property type="match status" value="1"/>
</dbReference>
<evidence type="ECO:0000256" key="2">
    <source>
        <dbReference type="SAM" id="Phobius"/>
    </source>
</evidence>
<keyword evidence="1" id="KW-0175">Coiled coil</keyword>
<dbReference type="AlphaFoldDB" id="A0A3B7MXB2"/>
<evidence type="ECO:0000259" key="3">
    <source>
        <dbReference type="Pfam" id="PF05569"/>
    </source>
</evidence>
<dbReference type="Proteomes" id="UP000263900">
    <property type="component" value="Chromosome"/>
</dbReference>
<gene>
    <name evidence="4" type="ORF">D3H65_13785</name>
</gene>
<keyword evidence="2" id="KW-0812">Transmembrane</keyword>
<evidence type="ECO:0000313" key="4">
    <source>
        <dbReference type="EMBL" id="AXY74991.1"/>
    </source>
</evidence>
<feature type="transmembrane region" description="Helical" evidence="2">
    <location>
        <begin position="36"/>
        <end position="55"/>
    </location>
</feature>
<dbReference type="InterPro" id="IPR052173">
    <property type="entry name" value="Beta-lactam_resp_regulator"/>
</dbReference>
<keyword evidence="2" id="KW-0472">Membrane</keyword>
<keyword evidence="2" id="KW-1133">Transmembrane helix</keyword>
<proteinExistence type="predicted"/>
<dbReference type="RefSeq" id="WP_119050873.1">
    <property type="nucleotide sequence ID" value="NZ_CP032157.1"/>
</dbReference>
<keyword evidence="5" id="KW-1185">Reference proteome</keyword>
<dbReference type="Pfam" id="PF05569">
    <property type="entry name" value="Peptidase_M56"/>
    <property type="match status" value="1"/>
</dbReference>
<sequence>MILITYLGKMVLCSGILLGYYWLFLRNRRFHHYNRFYLLATLVLSIVLPFIRIPVFEDPGMLNQVAYNTARIVTLPPVAQPEGKPLEELQSSTLFTLSNLLWLLYSIGLVFLLYTLVRGLWYIRKISRRYSFEVVEKLKFYQTREPGTPFSFFRSIFWNDQLNFNSAQGQQIFRHELFHVQQQHTADILLAEAITMLGWFNPFFYLIKKELKAIHEFLADQYAASGSNQYQYAELLVQQVLTYRQQSLPHHFFQNQLKRRIAMITQLNQSKYGYWSRVMVLPVSLLLFFSVTLYAGQQKEKQAGSPDNTTVVNQENDVYRTDTTPTLKLKAAKEALMEQNRNQQLLFEKIQQDNMEKKLQELKYEAELRERIKDSVMYYNDNKEQAYHNKEKMFYEEKVKGTELEKIRARQEVLTQILKKKETQADKNINTLLQKELQELKVQEKVLQEKDYTEKAAKDHVYDQALKTEGDIALVLQKKAAEQLETHVAKETKMQYERAELQQKQKVDALKLQLEKEQALLEAAQARKKERLEFDQIELAKNPRMLYAEDTVQKTIIRFFNKNFRYPVEMLDHGGEGSIWYAVSLDETGKLKDYEIYPSAPAAAQGHVQPIVIVGFVHKDKVPGSPLSEERIRELMNAEVKNLSAKNASIFGPHTVTPGRYFYKATFRLEKGK</sequence>
<reference evidence="4 5" key="1">
    <citation type="submission" date="2018-09" db="EMBL/GenBank/DDBJ databases">
        <title>Genome sequencing of strain 6GH32-13.</title>
        <authorList>
            <person name="Weon H.-Y."/>
            <person name="Heo J."/>
            <person name="Kwon S.-W."/>
        </authorList>
    </citation>
    <scope>NUCLEOTIDE SEQUENCE [LARGE SCALE GENOMIC DNA]</scope>
    <source>
        <strain evidence="4 5">5GH32-13</strain>
    </source>
</reference>
<dbReference type="OrthoDB" id="9814002at2"/>
<organism evidence="4 5">
    <name type="scientific">Paraflavitalea soli</name>
    <dbReference type="NCBI Taxonomy" id="2315862"/>
    <lineage>
        <taxon>Bacteria</taxon>
        <taxon>Pseudomonadati</taxon>
        <taxon>Bacteroidota</taxon>
        <taxon>Chitinophagia</taxon>
        <taxon>Chitinophagales</taxon>
        <taxon>Chitinophagaceae</taxon>
        <taxon>Paraflavitalea</taxon>
    </lineage>
</organism>
<feature type="coiled-coil region" evidence="1">
    <location>
        <begin position="404"/>
        <end position="450"/>
    </location>
</feature>
<protein>
    <recommendedName>
        <fullName evidence="3">Peptidase M56 domain-containing protein</fullName>
    </recommendedName>
</protein>
<dbReference type="EMBL" id="CP032157">
    <property type="protein sequence ID" value="AXY74991.1"/>
    <property type="molecule type" value="Genomic_DNA"/>
</dbReference>
<accession>A0A3B7MXB2</accession>
<name>A0A3B7MXB2_9BACT</name>
<evidence type="ECO:0000313" key="5">
    <source>
        <dbReference type="Proteomes" id="UP000263900"/>
    </source>
</evidence>
<evidence type="ECO:0000256" key="1">
    <source>
        <dbReference type="SAM" id="Coils"/>
    </source>
</evidence>